<evidence type="ECO:0000256" key="3">
    <source>
        <dbReference type="RuleBase" id="RU003427"/>
    </source>
</evidence>
<evidence type="ECO:0000313" key="7">
    <source>
        <dbReference type="Proteomes" id="UP000632222"/>
    </source>
</evidence>
<comment type="similarity">
    <text evidence="1 3">Belongs to the malic enzymes family.</text>
</comment>
<dbReference type="SMART" id="SM01274">
    <property type="entry name" value="malic"/>
    <property type="match status" value="1"/>
</dbReference>
<dbReference type="NCBIfam" id="NF010052">
    <property type="entry name" value="PRK13529.1"/>
    <property type="match status" value="1"/>
</dbReference>
<dbReference type="PANTHER" id="PTHR23406">
    <property type="entry name" value="MALIC ENZYME-RELATED"/>
    <property type="match status" value="1"/>
</dbReference>
<dbReference type="SMART" id="SM00919">
    <property type="entry name" value="Malic_M"/>
    <property type="match status" value="1"/>
</dbReference>
<dbReference type="PIRSF" id="PIRSF000106">
    <property type="entry name" value="ME"/>
    <property type="match status" value="1"/>
</dbReference>
<dbReference type="InterPro" id="IPR037062">
    <property type="entry name" value="Malic_N_dom_sf"/>
</dbReference>
<comment type="caution">
    <text evidence="6">The sequence shown here is derived from an EMBL/GenBank/DDBJ whole genome shotgun (WGS) entry which is preliminary data.</text>
</comment>
<dbReference type="SUPFAM" id="SSF51735">
    <property type="entry name" value="NAD(P)-binding Rossmann-fold domains"/>
    <property type="match status" value="1"/>
</dbReference>
<feature type="domain" description="Malic enzyme N-terminal" evidence="5">
    <location>
        <begin position="75"/>
        <end position="253"/>
    </location>
</feature>
<dbReference type="InterPro" id="IPR046346">
    <property type="entry name" value="Aminoacid_DH-like_N_sf"/>
</dbReference>
<dbReference type="EMBL" id="BMOD01000003">
    <property type="protein sequence ID" value="GGJ27892.1"/>
    <property type="molecule type" value="Genomic_DNA"/>
</dbReference>
<dbReference type="InterPro" id="IPR012302">
    <property type="entry name" value="Malic_NAD-bd"/>
</dbReference>
<dbReference type="Proteomes" id="UP000632222">
    <property type="component" value="Unassembled WGS sequence"/>
</dbReference>
<keyword evidence="3" id="KW-0479">Metal-binding</keyword>
<dbReference type="PANTHER" id="PTHR23406:SF34">
    <property type="entry name" value="NAD-DEPENDENT MALIC ENZYME, MITOCHONDRIAL"/>
    <property type="match status" value="1"/>
</dbReference>
<dbReference type="Pfam" id="PF00390">
    <property type="entry name" value="malic"/>
    <property type="match status" value="1"/>
</dbReference>
<dbReference type="InterPro" id="IPR012301">
    <property type="entry name" value="Malic_N_dom"/>
</dbReference>
<reference evidence="7" key="1">
    <citation type="journal article" date="2019" name="Int. J. Syst. Evol. Microbiol.">
        <title>The Global Catalogue of Microorganisms (GCM) 10K type strain sequencing project: providing services to taxonomists for standard genome sequencing and annotation.</title>
        <authorList>
            <consortium name="The Broad Institute Genomics Platform"/>
            <consortium name="The Broad Institute Genome Sequencing Center for Infectious Disease"/>
            <person name="Wu L."/>
            <person name="Ma J."/>
        </authorList>
    </citation>
    <scope>NUCLEOTIDE SEQUENCE [LARGE SCALE GENOMIC DNA]</scope>
    <source>
        <strain evidence="7">JCM 14370</strain>
    </source>
</reference>
<dbReference type="RefSeq" id="WP_189001451.1">
    <property type="nucleotide sequence ID" value="NZ_BMOD01000003.1"/>
</dbReference>
<keyword evidence="7" id="KW-1185">Reference proteome</keyword>
<dbReference type="Pfam" id="PF03949">
    <property type="entry name" value="Malic_M"/>
    <property type="match status" value="1"/>
</dbReference>
<evidence type="ECO:0000256" key="2">
    <source>
        <dbReference type="ARBA" id="ARBA00023027"/>
    </source>
</evidence>
<protein>
    <submittedName>
        <fullName evidence="6">Malate dehydrogenase</fullName>
    </submittedName>
</protein>
<proteinExistence type="inferred from homology"/>
<dbReference type="PRINTS" id="PR00072">
    <property type="entry name" value="MALOXRDTASE"/>
</dbReference>
<evidence type="ECO:0000313" key="6">
    <source>
        <dbReference type="EMBL" id="GGJ27892.1"/>
    </source>
</evidence>
<evidence type="ECO:0000259" key="5">
    <source>
        <dbReference type="SMART" id="SM01274"/>
    </source>
</evidence>
<name>A0ABQ2CWL0_9DEIO</name>
<dbReference type="Gene3D" id="3.40.50.720">
    <property type="entry name" value="NAD(P)-binding Rossmann-like Domain"/>
    <property type="match status" value="1"/>
</dbReference>
<organism evidence="6 7">
    <name type="scientific">Deinococcus roseus</name>
    <dbReference type="NCBI Taxonomy" id="392414"/>
    <lineage>
        <taxon>Bacteria</taxon>
        <taxon>Thermotogati</taxon>
        <taxon>Deinococcota</taxon>
        <taxon>Deinococci</taxon>
        <taxon>Deinococcales</taxon>
        <taxon>Deinococcaceae</taxon>
        <taxon>Deinococcus</taxon>
    </lineage>
</organism>
<evidence type="ECO:0000256" key="1">
    <source>
        <dbReference type="ARBA" id="ARBA00008785"/>
    </source>
</evidence>
<feature type="domain" description="Malic enzyme NAD-binding" evidence="4">
    <location>
        <begin position="263"/>
        <end position="522"/>
    </location>
</feature>
<dbReference type="InterPro" id="IPR001891">
    <property type="entry name" value="Malic_OxRdtase"/>
</dbReference>
<keyword evidence="2" id="KW-0520">NAD</keyword>
<dbReference type="InterPro" id="IPR036291">
    <property type="entry name" value="NAD(P)-bd_dom_sf"/>
</dbReference>
<gene>
    <name evidence="6" type="ORF">GCM10008938_12450</name>
</gene>
<sequence>MKTSIPVSLQGRALLQDPFLNKGTAFTPEERARFHLEGRLPPRVETLHEQVQRMYAQYQENHNPLEKHLFLRSLQEYNRTLYYALLQNHVEEMLPIVYTPTVGEAIQTYSTNFREPRGLVVNRENYIRLDEILEEYDDTELVVATDAEGILGIGDQGFGGIGISIGKLTLYTLVAGFDPARTLPVVFDVGTDNQSLLQDPYYLGMREPRLRGEAYFEILDAFIEAFQKRFPHAILQWEDFSRGNAFRVLERYRNRLPSFNDDIQGTGATALAGLIAATDQGKHLKDQKFLVLGAGAGGMGVTGQIYQGLLQLGLSAEEARSRIYLMGRNGLLLQGDSRLEDHQAPFARAVQDIQNWTFAGQIPSMLETIQNAGITALLGLSGAGGAFTEEVVRAVHQNTSTPLIFALSNPTHLAEVTPEHALAWTDGAAIVATGSPFPDVYHAGRIYEIGQGNNTFIFPGVGWGVQAAGASTIPDELFTAAAFALAETVSTERLQKGAVFPRIADLFRANQHVARKVAATAVALGLSSRPVAEMEAALQEPEWAPVYRTYLPVDDS</sequence>
<dbReference type="Gene3D" id="3.40.50.10380">
    <property type="entry name" value="Malic enzyme, N-terminal domain"/>
    <property type="match status" value="1"/>
</dbReference>
<dbReference type="SUPFAM" id="SSF53223">
    <property type="entry name" value="Aminoacid dehydrogenase-like, N-terminal domain"/>
    <property type="match status" value="1"/>
</dbReference>
<accession>A0ABQ2CWL0</accession>
<evidence type="ECO:0000259" key="4">
    <source>
        <dbReference type="SMART" id="SM00919"/>
    </source>
</evidence>